<gene>
    <name evidence="1" type="ORF">IE53DRAFT_50968</name>
</gene>
<evidence type="ECO:0000313" key="1">
    <source>
        <dbReference type="EMBL" id="PWN51422.1"/>
    </source>
</evidence>
<proteinExistence type="predicted"/>
<dbReference type="EMBL" id="KZ819844">
    <property type="protein sequence ID" value="PWN51422.1"/>
    <property type="molecule type" value="Genomic_DNA"/>
</dbReference>
<evidence type="ECO:0000313" key="2">
    <source>
        <dbReference type="Proteomes" id="UP000245626"/>
    </source>
</evidence>
<sequence>MGGQSWVSSSSLFHAARCRRAAEVPITRMRLQPAEPHHLDLPSRYPTITIATTTTLGFLNHHPPFLVFDRRRNQDKNPRAPPTRFISTCLATVHKCFLLLKCSQQEQRFPSLTLSLDILPPSTSPFPFSLSVPVRLLLPPFLRLRFFPVTLLGAKQVRFLPSTPLLSRMFSCLWLGLRGRGEGRGAAGGCK</sequence>
<keyword evidence="2" id="KW-1185">Reference proteome</keyword>
<protein>
    <submittedName>
        <fullName evidence="1">Uncharacterized protein</fullName>
    </submittedName>
</protein>
<accession>A0ACD0P033</accession>
<reference evidence="1 2" key="1">
    <citation type="journal article" date="2018" name="Mol. Biol. Evol.">
        <title>Broad Genomic Sampling Reveals a Smut Pathogenic Ancestry of the Fungal Clade Ustilaginomycotina.</title>
        <authorList>
            <person name="Kijpornyongpan T."/>
            <person name="Mondo S.J."/>
            <person name="Barry K."/>
            <person name="Sandor L."/>
            <person name="Lee J."/>
            <person name="Lipzen A."/>
            <person name="Pangilinan J."/>
            <person name="LaButti K."/>
            <person name="Hainaut M."/>
            <person name="Henrissat B."/>
            <person name="Grigoriev I.V."/>
            <person name="Spatafora J.W."/>
            <person name="Aime M.C."/>
        </authorList>
    </citation>
    <scope>NUCLEOTIDE SEQUENCE [LARGE SCALE GENOMIC DNA]</scope>
    <source>
        <strain evidence="1 2">SA 807</strain>
    </source>
</reference>
<name>A0ACD0P033_9BASI</name>
<dbReference type="Proteomes" id="UP000245626">
    <property type="component" value="Unassembled WGS sequence"/>
</dbReference>
<organism evidence="1 2">
    <name type="scientific">Violaceomyces palustris</name>
    <dbReference type="NCBI Taxonomy" id="1673888"/>
    <lineage>
        <taxon>Eukaryota</taxon>
        <taxon>Fungi</taxon>
        <taxon>Dikarya</taxon>
        <taxon>Basidiomycota</taxon>
        <taxon>Ustilaginomycotina</taxon>
        <taxon>Ustilaginomycetes</taxon>
        <taxon>Violaceomycetales</taxon>
        <taxon>Violaceomycetaceae</taxon>
        <taxon>Violaceomyces</taxon>
    </lineage>
</organism>